<feature type="active site" description="Tele-AMP-histidine intermediate" evidence="1">
    <location>
        <position position="103"/>
    </location>
</feature>
<dbReference type="InterPro" id="IPR036265">
    <property type="entry name" value="HIT-like_sf"/>
</dbReference>
<dbReference type="GO" id="GO:0009117">
    <property type="term" value="P:nucleotide metabolic process"/>
    <property type="evidence" value="ECO:0007669"/>
    <property type="project" value="TreeGrafter"/>
</dbReference>
<evidence type="ECO:0000259" key="4">
    <source>
        <dbReference type="PROSITE" id="PS51084"/>
    </source>
</evidence>
<keyword evidence="6" id="KW-1185">Reference proteome</keyword>
<organism evidence="5 6">
    <name type="scientific">Camelimonas lactis</name>
    <dbReference type="NCBI Taxonomy" id="659006"/>
    <lineage>
        <taxon>Bacteria</taxon>
        <taxon>Pseudomonadati</taxon>
        <taxon>Pseudomonadota</taxon>
        <taxon>Alphaproteobacteria</taxon>
        <taxon>Hyphomicrobiales</taxon>
        <taxon>Chelatococcaceae</taxon>
        <taxon>Camelimonas</taxon>
    </lineage>
</organism>
<dbReference type="Proteomes" id="UP000294881">
    <property type="component" value="Unassembled WGS sequence"/>
</dbReference>
<dbReference type="InterPro" id="IPR001310">
    <property type="entry name" value="Histidine_triad_HIT"/>
</dbReference>
<dbReference type="InterPro" id="IPR019808">
    <property type="entry name" value="Histidine_triad_CS"/>
</dbReference>
<comment type="caution">
    <text evidence="5">The sequence shown here is derived from an EMBL/GenBank/DDBJ whole genome shotgun (WGS) entry which is preliminary data.</text>
</comment>
<feature type="short sequence motif" description="Histidine triad motif" evidence="2 3">
    <location>
        <begin position="101"/>
        <end position="105"/>
    </location>
</feature>
<evidence type="ECO:0000313" key="6">
    <source>
        <dbReference type="Proteomes" id="UP000294881"/>
    </source>
</evidence>
<name>A0A4R2GTG0_9HYPH</name>
<proteinExistence type="predicted"/>
<gene>
    <name evidence="5" type="ORF">EV666_105154</name>
</gene>
<accession>A0A4R2GTG0</accession>
<dbReference type="PROSITE" id="PS00892">
    <property type="entry name" value="HIT_1"/>
    <property type="match status" value="1"/>
</dbReference>
<dbReference type="PANTHER" id="PTHR46648">
    <property type="entry name" value="HIT FAMILY PROTEIN 1"/>
    <property type="match status" value="1"/>
</dbReference>
<protein>
    <submittedName>
        <fullName evidence="5">Histidine triad (HIT) family protein</fullName>
    </submittedName>
</protein>
<feature type="domain" description="HIT" evidence="4">
    <location>
        <begin position="9"/>
        <end position="116"/>
    </location>
</feature>
<dbReference type="SUPFAM" id="SSF54197">
    <property type="entry name" value="HIT-like"/>
    <property type="match status" value="1"/>
</dbReference>
<dbReference type="Pfam" id="PF01230">
    <property type="entry name" value="HIT"/>
    <property type="match status" value="1"/>
</dbReference>
<dbReference type="PRINTS" id="PR00332">
    <property type="entry name" value="HISTRIAD"/>
</dbReference>
<dbReference type="CDD" id="cd01277">
    <property type="entry name" value="HINT_subgroup"/>
    <property type="match status" value="1"/>
</dbReference>
<sequence>MAAYDPKNIFAAILKGQLPSHKVYEDELTYAFMDIMPRADGHVLVIPKAPSRNILDMEPEDLAAVARTIKKVALAARETFKADGITILQANEAAGGQVVFHTHFHVLPRWNGVPLRPAAQEVAKPDLLAAQAAQLRKALDG</sequence>
<dbReference type="InterPro" id="IPR011146">
    <property type="entry name" value="HIT-like"/>
</dbReference>
<dbReference type="PROSITE" id="PS51084">
    <property type="entry name" value="HIT_2"/>
    <property type="match status" value="1"/>
</dbReference>
<evidence type="ECO:0000313" key="5">
    <source>
        <dbReference type="EMBL" id="TCO13783.1"/>
    </source>
</evidence>
<dbReference type="InterPro" id="IPR039384">
    <property type="entry name" value="HINT"/>
</dbReference>
<evidence type="ECO:0000256" key="3">
    <source>
        <dbReference type="PROSITE-ProRule" id="PRU00464"/>
    </source>
</evidence>
<dbReference type="RefSeq" id="WP_132005814.1">
    <property type="nucleotide sequence ID" value="NZ_JBHUNN010000002.1"/>
</dbReference>
<evidence type="ECO:0000256" key="1">
    <source>
        <dbReference type="PIRSR" id="PIRSR601310-1"/>
    </source>
</evidence>
<dbReference type="PANTHER" id="PTHR46648:SF1">
    <property type="entry name" value="ADENOSINE 5'-MONOPHOSPHORAMIDASE HNT1"/>
    <property type="match status" value="1"/>
</dbReference>
<dbReference type="OrthoDB" id="9784774at2"/>
<dbReference type="GO" id="GO:0003824">
    <property type="term" value="F:catalytic activity"/>
    <property type="evidence" value="ECO:0007669"/>
    <property type="project" value="InterPro"/>
</dbReference>
<evidence type="ECO:0000256" key="2">
    <source>
        <dbReference type="PIRSR" id="PIRSR601310-3"/>
    </source>
</evidence>
<dbReference type="AlphaFoldDB" id="A0A4R2GTG0"/>
<dbReference type="EMBL" id="SLWL01000005">
    <property type="protein sequence ID" value="TCO13783.1"/>
    <property type="molecule type" value="Genomic_DNA"/>
</dbReference>
<reference evidence="5 6" key="1">
    <citation type="submission" date="2019-03" db="EMBL/GenBank/DDBJ databases">
        <title>Genomic Encyclopedia of Type Strains, Phase IV (KMG-IV): sequencing the most valuable type-strain genomes for metagenomic binning, comparative biology and taxonomic classification.</title>
        <authorList>
            <person name="Goeker M."/>
        </authorList>
    </citation>
    <scope>NUCLEOTIDE SEQUENCE [LARGE SCALE GENOMIC DNA]</scope>
    <source>
        <strain evidence="5 6">DSM 22958</strain>
    </source>
</reference>
<dbReference type="Gene3D" id="3.30.428.10">
    <property type="entry name" value="HIT-like"/>
    <property type="match status" value="1"/>
</dbReference>